<accession>A0AAD4Q205</accession>
<dbReference type="Gene3D" id="3.20.20.70">
    <property type="entry name" value="Aldolase class I"/>
    <property type="match status" value="1"/>
</dbReference>
<dbReference type="GO" id="GO:0019856">
    <property type="term" value="P:pyrimidine nucleobase biosynthetic process"/>
    <property type="evidence" value="ECO:0007669"/>
    <property type="project" value="TreeGrafter"/>
</dbReference>
<keyword evidence="2" id="KW-0665">Pyrimidine biosynthesis</keyword>
<evidence type="ECO:0000256" key="2">
    <source>
        <dbReference type="ARBA" id="ARBA00022975"/>
    </source>
</evidence>
<dbReference type="PANTHER" id="PTHR19278">
    <property type="entry name" value="OROTATE PHOSPHORIBOSYLTRANSFERASE"/>
    <property type="match status" value="1"/>
</dbReference>
<protein>
    <submittedName>
        <fullName evidence="3">Uncharacterized protein</fullName>
    </submittedName>
</protein>
<keyword evidence="4" id="KW-1185">Reference proteome</keyword>
<comment type="pathway">
    <text evidence="1">Pyrimidine metabolism; UMP biosynthesis via de novo pathway.</text>
</comment>
<comment type="caution">
    <text evidence="3">The sequence shown here is derived from an EMBL/GenBank/DDBJ whole genome shotgun (WGS) entry which is preliminary data.</text>
</comment>
<gene>
    <name evidence="3" type="ORF">BGW36DRAFT_358569</name>
</gene>
<dbReference type="RefSeq" id="XP_046073524.1">
    <property type="nucleotide sequence ID" value="XM_046213977.1"/>
</dbReference>
<dbReference type="Proteomes" id="UP001201262">
    <property type="component" value="Unassembled WGS sequence"/>
</dbReference>
<evidence type="ECO:0000313" key="3">
    <source>
        <dbReference type="EMBL" id="KAH8699060.1"/>
    </source>
</evidence>
<proteinExistence type="predicted"/>
<reference evidence="3" key="1">
    <citation type="submission" date="2021-12" db="EMBL/GenBank/DDBJ databases">
        <title>Convergent genome expansion in fungi linked to evolution of root-endophyte symbiosis.</title>
        <authorList>
            <consortium name="DOE Joint Genome Institute"/>
            <person name="Ke Y.-H."/>
            <person name="Bonito G."/>
            <person name="Liao H.-L."/>
            <person name="Looney B."/>
            <person name="Rojas-Flechas A."/>
            <person name="Nash J."/>
            <person name="Hameed K."/>
            <person name="Schadt C."/>
            <person name="Martin F."/>
            <person name="Crous P.W."/>
            <person name="Miettinen O."/>
            <person name="Magnuson J.K."/>
            <person name="Labbe J."/>
            <person name="Jacobson D."/>
            <person name="Doktycz M.J."/>
            <person name="Veneault-Fourrey C."/>
            <person name="Kuo A."/>
            <person name="Mondo S."/>
            <person name="Calhoun S."/>
            <person name="Riley R."/>
            <person name="Ohm R."/>
            <person name="LaButti K."/>
            <person name="Andreopoulos B."/>
            <person name="Pangilinan J."/>
            <person name="Nolan M."/>
            <person name="Tritt A."/>
            <person name="Clum A."/>
            <person name="Lipzen A."/>
            <person name="Daum C."/>
            <person name="Barry K."/>
            <person name="Grigoriev I.V."/>
            <person name="Vilgalys R."/>
        </authorList>
    </citation>
    <scope>NUCLEOTIDE SEQUENCE</scope>
    <source>
        <strain evidence="3">PMI_201</strain>
    </source>
</reference>
<dbReference type="GO" id="GO:0004588">
    <property type="term" value="F:orotate phosphoribosyltransferase activity"/>
    <property type="evidence" value="ECO:0007669"/>
    <property type="project" value="TreeGrafter"/>
</dbReference>
<dbReference type="EMBL" id="JAJTJA010000005">
    <property type="protein sequence ID" value="KAH8699060.1"/>
    <property type="molecule type" value="Genomic_DNA"/>
</dbReference>
<dbReference type="PANTHER" id="PTHR19278:SF9">
    <property type="entry name" value="URIDINE 5'-MONOPHOSPHATE SYNTHASE"/>
    <property type="match status" value="1"/>
</dbReference>
<dbReference type="InterPro" id="IPR013785">
    <property type="entry name" value="Aldolase_TIM"/>
</dbReference>
<organism evidence="3 4">
    <name type="scientific">Talaromyces proteolyticus</name>
    <dbReference type="NCBI Taxonomy" id="1131652"/>
    <lineage>
        <taxon>Eukaryota</taxon>
        <taxon>Fungi</taxon>
        <taxon>Dikarya</taxon>
        <taxon>Ascomycota</taxon>
        <taxon>Pezizomycotina</taxon>
        <taxon>Eurotiomycetes</taxon>
        <taxon>Eurotiomycetidae</taxon>
        <taxon>Eurotiales</taxon>
        <taxon>Trichocomaceae</taxon>
        <taxon>Talaromyces</taxon>
        <taxon>Talaromyces sect. Bacilispori</taxon>
    </lineage>
</organism>
<dbReference type="AlphaFoldDB" id="A0AAD4Q205"/>
<evidence type="ECO:0000256" key="1">
    <source>
        <dbReference type="ARBA" id="ARBA00004725"/>
    </source>
</evidence>
<dbReference type="GeneID" id="70244264"/>
<dbReference type="GO" id="GO:0006222">
    <property type="term" value="P:UMP biosynthetic process"/>
    <property type="evidence" value="ECO:0007669"/>
    <property type="project" value="TreeGrafter"/>
</dbReference>
<evidence type="ECO:0000313" key="4">
    <source>
        <dbReference type="Proteomes" id="UP001201262"/>
    </source>
</evidence>
<name>A0AAD4Q205_9EURO</name>
<sequence length="428" mass="47534">MDTTQETPMLFPISPIVSYLRRLKETKPGLPHGHPICVSASPAISTTAALVRLANQVGPHIAVFQVQADIIDDWSANTAQQLTSLAKKYGFLLWEGRYLVVGQDLAGLSPSEARLQRRDQVETVKRQYTRGVVSIASWASLATFWPCSAPAREQESDIVISALRSGARETVTKIAQVIRTEITAEKNLAGEENTEESVAIESTLLLPIELSSNTLELPTRRISTISLTHSIVQRSEPSPTFLATDANRSESESLDQDAQWLKPPSQFPVLSRGLLLGLPRQGRDAFSAAWYRDSCLAAGRANRDFIVGFYCLDSWLEVSRWHDVLQPRQTEDKEETSATVATFDERDRLFVIFSRLPYDTWRIRAMHLNPVNDEEEELADPDGPNTEARLLHIIMEQAINSIKEAEDGDGSPKSVDPGLLHVPIITLG</sequence>